<feature type="region of interest" description="Disordered" evidence="1">
    <location>
        <begin position="577"/>
        <end position="772"/>
    </location>
</feature>
<evidence type="ECO:0000313" key="4">
    <source>
        <dbReference type="Proteomes" id="UP001642540"/>
    </source>
</evidence>
<organism evidence="3 4">
    <name type="scientific">Orchesella dallaii</name>
    <dbReference type="NCBI Taxonomy" id="48710"/>
    <lineage>
        <taxon>Eukaryota</taxon>
        <taxon>Metazoa</taxon>
        <taxon>Ecdysozoa</taxon>
        <taxon>Arthropoda</taxon>
        <taxon>Hexapoda</taxon>
        <taxon>Collembola</taxon>
        <taxon>Entomobryomorpha</taxon>
        <taxon>Entomobryoidea</taxon>
        <taxon>Orchesellidae</taxon>
        <taxon>Orchesellinae</taxon>
        <taxon>Orchesella</taxon>
    </lineage>
</organism>
<dbReference type="PANTHER" id="PTHR35711">
    <property type="entry name" value="EXPRESSED PROTEIN"/>
    <property type="match status" value="1"/>
</dbReference>
<keyword evidence="4" id="KW-1185">Reference proteome</keyword>
<reference evidence="3 4" key="1">
    <citation type="submission" date="2024-08" db="EMBL/GenBank/DDBJ databases">
        <authorList>
            <person name="Cucini C."/>
            <person name="Frati F."/>
        </authorList>
    </citation>
    <scope>NUCLEOTIDE SEQUENCE [LARGE SCALE GENOMIC DNA]</scope>
</reference>
<feature type="compositionally biased region" description="Acidic residues" evidence="1">
    <location>
        <begin position="494"/>
        <end position="508"/>
    </location>
</feature>
<feature type="compositionally biased region" description="Polar residues" evidence="1">
    <location>
        <begin position="472"/>
        <end position="485"/>
    </location>
</feature>
<feature type="region of interest" description="Disordered" evidence="1">
    <location>
        <begin position="301"/>
        <end position="325"/>
    </location>
</feature>
<sequence>MMSSSVCGLSSTASIFGGLCSGNNRRPSMFTAKYRLREERKKVLKMSLAKVKRIEDPESFLRRSVLINNTIKRLQREVREEKMMRHGGYTPRLGSCSSYRKSFACSRLTDLSVVDEPVLDDEPGLMEPEDPSPLDSITIDKSHHNSPSIMHNSRKRPLSDESEDDCDVQAVLSQIYIPPTPCIISSIDDDDNAMHGVSSSSSSGSGSCINGSSNNNLSTNGSSNSPCDSSSSVLDSVTFTNCTSSIASSSINSNNPSLDCSLSNVSSMMISGPSLTSPYSSALSVSSSLPCTSSELISSSGCSLPSQSDYHGPDSKRARLSINNDDDDPTSLLTVVTDDCSLDDDDVDVDVVGDSEMSDWPTPPSTPTTLSLLTSAVAAAAVASSSQGMSPLASLALSYSISACASLASSSVHPIMTMSPISAAAAAAAAAMHATSSCLLGSSNVNKVCSGMEVDTELEAGSTRYEHETCENSDSNGATSMYKDQSSNSSSNEDSNDNVNSDEEDDGTGTDFHSVAASSWGIVNTSSITNTAFSISSPAFPIFSSSFANTNPTVLSSSNLGNGLMMSPLPLTNPCSIPTFVTPSNSLPTRGEDVDEDDDDDDDEEEDEEEDDDEENDEQEQAIDCSSETKNCTSALTLSSSDDQSCETPVFLTSPSNKEALQDEQQQDFDEEDAASFQTTFIPSSGSTSAAFASVDSYETSENEGNQSDISDDANSNTSQPTGDDDNNEGCIEMGTNSCDRSNNNSISTSSSLSSLDGDKQAQQQQQQYSSCGHSSIFGELQSVVFHSLIASLES</sequence>
<feature type="compositionally biased region" description="Low complexity" evidence="1">
    <location>
        <begin position="196"/>
        <end position="212"/>
    </location>
</feature>
<accession>A0ABP1QU90</accession>
<dbReference type="InterPro" id="IPR009263">
    <property type="entry name" value="SERTA_dom"/>
</dbReference>
<dbReference type="PROSITE" id="PS51053">
    <property type="entry name" value="SERTA"/>
    <property type="match status" value="1"/>
</dbReference>
<dbReference type="Proteomes" id="UP001642540">
    <property type="component" value="Unassembled WGS sequence"/>
</dbReference>
<protein>
    <recommendedName>
        <fullName evidence="2">SERTA domain-containing protein</fullName>
    </recommendedName>
</protein>
<feature type="region of interest" description="Disordered" evidence="1">
    <location>
        <begin position="187"/>
        <end position="212"/>
    </location>
</feature>
<dbReference type="PANTHER" id="PTHR35711:SF1">
    <property type="entry name" value="ECTODERMAL, ISOFORM F"/>
    <property type="match status" value="1"/>
</dbReference>
<feature type="compositionally biased region" description="Acidic residues" evidence="1">
    <location>
        <begin position="665"/>
        <end position="674"/>
    </location>
</feature>
<dbReference type="EMBL" id="CAXLJM020000046">
    <property type="protein sequence ID" value="CAL8111740.1"/>
    <property type="molecule type" value="Genomic_DNA"/>
</dbReference>
<feature type="compositionally biased region" description="Low complexity" evidence="1">
    <location>
        <begin position="742"/>
        <end position="768"/>
    </location>
</feature>
<feature type="region of interest" description="Disordered" evidence="1">
    <location>
        <begin position="460"/>
        <end position="513"/>
    </location>
</feature>
<feature type="compositionally biased region" description="Polar residues" evidence="1">
    <location>
        <begin position="624"/>
        <end position="657"/>
    </location>
</feature>
<name>A0ABP1QU90_9HEXA</name>
<feature type="region of interest" description="Disordered" evidence="1">
    <location>
        <begin position="122"/>
        <end position="164"/>
    </location>
</feature>
<dbReference type="Pfam" id="PF06031">
    <property type="entry name" value="SERTA"/>
    <property type="match status" value="1"/>
</dbReference>
<feature type="compositionally biased region" description="Acidic residues" evidence="1">
    <location>
        <begin position="593"/>
        <end position="621"/>
    </location>
</feature>
<evidence type="ECO:0000259" key="2">
    <source>
        <dbReference type="PROSITE" id="PS51053"/>
    </source>
</evidence>
<feature type="compositionally biased region" description="Polar residues" evidence="1">
    <location>
        <begin position="676"/>
        <end position="722"/>
    </location>
</feature>
<evidence type="ECO:0000313" key="3">
    <source>
        <dbReference type="EMBL" id="CAL8111740.1"/>
    </source>
</evidence>
<feature type="compositionally biased region" description="Polar residues" evidence="1">
    <location>
        <begin position="577"/>
        <end position="588"/>
    </location>
</feature>
<comment type="caution">
    <text evidence="3">The sequence shown here is derived from an EMBL/GenBank/DDBJ whole genome shotgun (WGS) entry which is preliminary data.</text>
</comment>
<proteinExistence type="predicted"/>
<feature type="compositionally biased region" description="Acidic residues" evidence="1">
    <location>
        <begin position="122"/>
        <end position="132"/>
    </location>
</feature>
<gene>
    <name evidence="3" type="ORF">ODALV1_LOCUS15316</name>
</gene>
<evidence type="ECO:0000256" key="1">
    <source>
        <dbReference type="SAM" id="MobiDB-lite"/>
    </source>
</evidence>
<feature type="domain" description="SERTA" evidence="2">
    <location>
        <begin position="36"/>
        <end position="82"/>
    </location>
</feature>